<name>A0A1I0SZZ5_9NOCA</name>
<dbReference type="PANTHER" id="PTHR33375">
    <property type="entry name" value="CHROMOSOME-PARTITIONING PROTEIN PARB-RELATED"/>
    <property type="match status" value="1"/>
</dbReference>
<organism evidence="2 3">
    <name type="scientific">Rhodococcoides kroppenstedtii</name>
    <dbReference type="NCBI Taxonomy" id="293050"/>
    <lineage>
        <taxon>Bacteria</taxon>
        <taxon>Bacillati</taxon>
        <taxon>Actinomycetota</taxon>
        <taxon>Actinomycetes</taxon>
        <taxon>Mycobacteriales</taxon>
        <taxon>Nocardiaceae</taxon>
        <taxon>Rhodococcoides</taxon>
    </lineage>
</organism>
<dbReference type="RefSeq" id="WP_083400164.1">
    <property type="nucleotide sequence ID" value="NZ_FOJN01000003.1"/>
</dbReference>
<dbReference type="GO" id="GO:0005694">
    <property type="term" value="C:chromosome"/>
    <property type="evidence" value="ECO:0007669"/>
    <property type="project" value="TreeGrafter"/>
</dbReference>
<dbReference type="SUPFAM" id="SSF110849">
    <property type="entry name" value="ParB/Sulfiredoxin"/>
    <property type="match status" value="1"/>
</dbReference>
<feature type="domain" description="ParB-like N-terminal" evidence="1">
    <location>
        <begin position="27"/>
        <end position="114"/>
    </location>
</feature>
<evidence type="ECO:0000259" key="1">
    <source>
        <dbReference type="SMART" id="SM00470"/>
    </source>
</evidence>
<protein>
    <submittedName>
        <fullName evidence="2">Chromosome partitioning protein, ParB family</fullName>
    </submittedName>
</protein>
<evidence type="ECO:0000313" key="2">
    <source>
        <dbReference type="EMBL" id="SFA45108.1"/>
    </source>
</evidence>
<dbReference type="OrthoDB" id="3846919at2"/>
<dbReference type="InterPro" id="IPR036086">
    <property type="entry name" value="ParB/Sulfiredoxin_sf"/>
</dbReference>
<dbReference type="EMBL" id="FOJN01000003">
    <property type="protein sequence ID" value="SFA45108.1"/>
    <property type="molecule type" value="Genomic_DNA"/>
</dbReference>
<sequence>MNAPTQNATPATETAAADAVVGEALIRLAPTALVLGPNVRDAVDTDTDQFRAVVDSIREHGVLLPILARRTGNEVTVIDGQVRTLAAITADVDTVPVIVTQTGTDGAAAEIERLSHQVVANDRRIGLTVSQRAKAVADMLDLGVSATKVGKAVQMPRALVKTAAAAGRSETAREAVDAGQLTLEQAAIVAEFDADGDTDAVEELLERGRWGFDFTARRLLTEKAERTARADAGTTWAERGFTVLTTEPTHGDGYLRAEDLVTVDGGSEVTAEHIEATAAHWAVWLTHEEQFTDTATGEVVDAEEIDWSTEGEPDAEPEDGFRHHGSVTAAMVWTAEYVTADPAAAGVTPNAVLAAALAAPAADGDPDAQAQAREQARAAAELAAKEQARIERRRTVELNKASAAATEVRIEWLTKFLTRKTLPKDAGKWIAETLIDEPALLGENKAPQYLAQLLGVTVPDPTGPEAGYPHAKDRAARIALEAVLDKASDGRAQVLTLAQILAAYEARMSGKGHDSWRRTHYGNLDNYLGFLHRHGHHLTPTEQAAAAEVTPEQAHQQLTADTDEE</sequence>
<reference evidence="2 3" key="1">
    <citation type="submission" date="2016-10" db="EMBL/GenBank/DDBJ databases">
        <authorList>
            <person name="de Groot N.N."/>
        </authorList>
    </citation>
    <scope>NUCLEOTIDE SEQUENCE [LARGE SCALE GENOMIC DNA]</scope>
    <source>
        <strain evidence="2 3">DSM 44908</strain>
    </source>
</reference>
<dbReference type="InterPro" id="IPR050336">
    <property type="entry name" value="Chromosome_partition/occlusion"/>
</dbReference>
<evidence type="ECO:0000313" key="3">
    <source>
        <dbReference type="Proteomes" id="UP000182054"/>
    </source>
</evidence>
<dbReference type="PANTHER" id="PTHR33375:SF1">
    <property type="entry name" value="CHROMOSOME-PARTITIONING PROTEIN PARB-RELATED"/>
    <property type="match status" value="1"/>
</dbReference>
<dbReference type="Gene3D" id="3.90.1530.30">
    <property type="match status" value="1"/>
</dbReference>
<dbReference type="GeneID" id="85485071"/>
<dbReference type="Gene3D" id="1.10.10.2830">
    <property type="match status" value="1"/>
</dbReference>
<dbReference type="SMART" id="SM00470">
    <property type="entry name" value="ParB"/>
    <property type="match status" value="1"/>
</dbReference>
<accession>A0A1I0SZZ5</accession>
<dbReference type="InterPro" id="IPR003115">
    <property type="entry name" value="ParB_N"/>
</dbReference>
<dbReference type="AlphaFoldDB" id="A0A1I0SZZ5"/>
<gene>
    <name evidence="2" type="ORF">SAMN05444374_103221</name>
</gene>
<proteinExistence type="predicted"/>
<dbReference type="GO" id="GO:0007059">
    <property type="term" value="P:chromosome segregation"/>
    <property type="evidence" value="ECO:0007669"/>
    <property type="project" value="TreeGrafter"/>
</dbReference>
<dbReference type="Proteomes" id="UP000182054">
    <property type="component" value="Unassembled WGS sequence"/>
</dbReference>
<dbReference type="Pfam" id="PF02195">
    <property type="entry name" value="ParB_N"/>
    <property type="match status" value="1"/>
</dbReference>